<comment type="subcellular location">
    <subcellularLocation>
        <location evidence="2">Cytoplasm</location>
    </subcellularLocation>
    <subcellularLocation>
        <location evidence="1">Nucleus</location>
    </subcellularLocation>
</comment>
<organism evidence="8 9">
    <name type="scientific">Phytophthora nicotianae (strain INRA-310)</name>
    <name type="common">Phytophthora parasitica</name>
    <dbReference type="NCBI Taxonomy" id="761204"/>
    <lineage>
        <taxon>Eukaryota</taxon>
        <taxon>Sar</taxon>
        <taxon>Stramenopiles</taxon>
        <taxon>Oomycota</taxon>
        <taxon>Peronosporomycetes</taxon>
        <taxon>Peronosporales</taxon>
        <taxon>Peronosporaceae</taxon>
        <taxon>Phytophthora</taxon>
    </lineage>
</organism>
<protein>
    <recommendedName>
        <fullName evidence="10">Transcription factor Pcc1</fullName>
    </recommendedName>
</protein>
<evidence type="ECO:0000313" key="8">
    <source>
        <dbReference type="EMBL" id="ETM97995.1"/>
    </source>
</evidence>
<dbReference type="PANTHER" id="PTHR31283">
    <property type="entry name" value="EKC/KEOPS COMPLEX SUBUNIT PCC1 FAMILY MEMBER"/>
    <property type="match status" value="1"/>
</dbReference>
<dbReference type="Proteomes" id="UP000018817">
    <property type="component" value="Unassembled WGS sequence"/>
</dbReference>
<dbReference type="EMBL" id="KI669770">
    <property type="protein sequence ID" value="ETM97995.1"/>
    <property type="molecule type" value="Genomic_DNA"/>
</dbReference>
<dbReference type="GO" id="GO:0070525">
    <property type="term" value="P:tRNA threonylcarbamoyladenosine metabolic process"/>
    <property type="evidence" value="ECO:0007669"/>
    <property type="project" value="TreeGrafter"/>
</dbReference>
<dbReference type="GO" id="GO:0000408">
    <property type="term" value="C:EKC/KEOPS complex"/>
    <property type="evidence" value="ECO:0007669"/>
    <property type="project" value="TreeGrafter"/>
</dbReference>
<comment type="similarity">
    <text evidence="3">Belongs to the CTAG/PCC1 family.</text>
</comment>
<dbReference type="FunFam" id="3.30.310.50:FF:000005">
    <property type="entry name" value="L antigen family member 3"/>
    <property type="match status" value="1"/>
</dbReference>
<feature type="chain" id="PRO_5004821349" description="Transcription factor Pcc1" evidence="7">
    <location>
        <begin position="22"/>
        <end position="175"/>
    </location>
</feature>
<dbReference type="VEuPathDB" id="FungiDB:PPTG_19892"/>
<evidence type="ECO:0000256" key="4">
    <source>
        <dbReference type="ARBA" id="ARBA00022490"/>
    </source>
</evidence>
<evidence type="ECO:0000313" key="9">
    <source>
        <dbReference type="Proteomes" id="UP000018817"/>
    </source>
</evidence>
<evidence type="ECO:0000256" key="1">
    <source>
        <dbReference type="ARBA" id="ARBA00004123"/>
    </source>
</evidence>
<keyword evidence="4" id="KW-0963">Cytoplasm</keyword>
<dbReference type="Gene3D" id="3.30.310.50">
    <property type="entry name" value="Alpha-D-phosphohexomutase, C-terminal domain"/>
    <property type="match status" value="1"/>
</dbReference>
<dbReference type="GO" id="GO:0005634">
    <property type="term" value="C:nucleus"/>
    <property type="evidence" value="ECO:0007669"/>
    <property type="project" value="UniProtKB-SubCell"/>
</dbReference>
<dbReference type="PANTHER" id="PTHR31283:SF5">
    <property type="entry name" value="EKC_KEOPS COMPLEX SUBUNIT LAGE3"/>
    <property type="match status" value="1"/>
</dbReference>
<dbReference type="AlphaFoldDB" id="W2PBF0"/>
<proteinExistence type="inferred from homology"/>
<evidence type="ECO:0000256" key="2">
    <source>
        <dbReference type="ARBA" id="ARBA00004496"/>
    </source>
</evidence>
<dbReference type="GeneID" id="20188579"/>
<dbReference type="GO" id="GO:0005737">
    <property type="term" value="C:cytoplasm"/>
    <property type="evidence" value="ECO:0007669"/>
    <property type="project" value="UniProtKB-SubCell"/>
</dbReference>
<evidence type="ECO:0000256" key="7">
    <source>
        <dbReference type="SAM" id="SignalP"/>
    </source>
</evidence>
<name>W2PBF0_PHYN3</name>
<dbReference type="GO" id="GO:0008033">
    <property type="term" value="P:tRNA processing"/>
    <property type="evidence" value="ECO:0007669"/>
    <property type="project" value="UniProtKB-KW"/>
</dbReference>
<keyword evidence="5" id="KW-0819">tRNA processing</keyword>
<dbReference type="OrthoDB" id="10025739at2759"/>
<keyword evidence="6" id="KW-0539">Nucleus</keyword>
<sequence>MIAHSGFNAVAALLHVPEVVASTASLWSLAVDSFYSRLLSDVRVDDVRPGSNFKPWTTKKLSTDRAASTSSPMQHNLFLNGNQSFLTRTMDSATHPFECEINLSFPEEVDAQYVLQTLEVDEELQPEKIHRTLTVKGAELHVHFEATEIRLLRAAVSSFYDMSVLTARALLEFKE</sequence>
<dbReference type="InterPro" id="IPR015419">
    <property type="entry name" value="CTAG/Pcc1"/>
</dbReference>
<reference evidence="8 9" key="2">
    <citation type="submission" date="2013-11" db="EMBL/GenBank/DDBJ databases">
        <title>The Genome Sequence of Phytophthora parasitica INRA-310.</title>
        <authorList>
            <consortium name="The Broad Institute Genomics Platform"/>
            <person name="Russ C."/>
            <person name="Tyler B."/>
            <person name="Panabieres F."/>
            <person name="Shan W."/>
            <person name="Tripathy S."/>
            <person name="Grunwald N."/>
            <person name="Machado M."/>
            <person name="Johnson C.S."/>
            <person name="Arredondo F."/>
            <person name="Hong C."/>
            <person name="Coffey M."/>
            <person name="Young S.K."/>
            <person name="Zeng Q."/>
            <person name="Gargeya S."/>
            <person name="Fitzgerald M."/>
            <person name="Abouelleil A."/>
            <person name="Alvarado L."/>
            <person name="Chapman S.B."/>
            <person name="Gainer-Dewar J."/>
            <person name="Goldberg J."/>
            <person name="Griggs A."/>
            <person name="Gujja S."/>
            <person name="Hansen M."/>
            <person name="Howarth C."/>
            <person name="Imamovic A."/>
            <person name="Ireland A."/>
            <person name="Larimer J."/>
            <person name="McCowan C."/>
            <person name="Murphy C."/>
            <person name="Pearson M."/>
            <person name="Poon T.W."/>
            <person name="Priest M."/>
            <person name="Roberts A."/>
            <person name="Saif S."/>
            <person name="Shea T."/>
            <person name="Sykes S."/>
            <person name="Wortman J."/>
            <person name="Nusbaum C."/>
            <person name="Birren B."/>
        </authorList>
    </citation>
    <scope>NUCLEOTIDE SEQUENCE [LARGE SCALE GENOMIC DNA]</scope>
    <source>
        <strain evidence="8 9">INRA-310</strain>
    </source>
</reference>
<evidence type="ECO:0008006" key="10">
    <source>
        <dbReference type="Google" id="ProtNLM"/>
    </source>
</evidence>
<dbReference type="Pfam" id="PF09341">
    <property type="entry name" value="Pcc1"/>
    <property type="match status" value="1"/>
</dbReference>
<evidence type="ECO:0000256" key="6">
    <source>
        <dbReference type="ARBA" id="ARBA00023242"/>
    </source>
</evidence>
<reference evidence="9" key="1">
    <citation type="submission" date="2011-12" db="EMBL/GenBank/DDBJ databases">
        <authorList>
            <consortium name="The Broad Institute Genome Sequencing Platform"/>
            <person name="Russ C."/>
            <person name="Tyler B."/>
            <person name="Panabieres F."/>
            <person name="Shan W."/>
            <person name="Tripathy S."/>
            <person name="Grunwald N."/>
            <person name="Machado M."/>
            <person name="Young S.K."/>
            <person name="Zeng Q."/>
            <person name="Gargeya S."/>
            <person name="Fitzgerald M."/>
            <person name="Haas B."/>
            <person name="Abouelleil A."/>
            <person name="Alvarado L."/>
            <person name="Arachchi H.M."/>
            <person name="Berlin A."/>
            <person name="Chapman S.B."/>
            <person name="Gearin G."/>
            <person name="Goldberg J."/>
            <person name="Griggs A."/>
            <person name="Gujja S."/>
            <person name="Hansen M."/>
            <person name="Heiman D."/>
            <person name="Howarth C."/>
            <person name="Larimer J."/>
            <person name="Lui A."/>
            <person name="MacDonald P.J.P."/>
            <person name="McCowen C."/>
            <person name="Montmayeur A."/>
            <person name="Murphy C."/>
            <person name="Neiman D."/>
            <person name="Pearson M."/>
            <person name="Priest M."/>
            <person name="Roberts A."/>
            <person name="Saif S."/>
            <person name="Shea T."/>
            <person name="Sisk P."/>
            <person name="Stolte C."/>
            <person name="Sykes S."/>
            <person name="Wortman J."/>
            <person name="Nusbaum C."/>
            <person name="Birren B."/>
        </authorList>
    </citation>
    <scope>NUCLEOTIDE SEQUENCE [LARGE SCALE GENOMIC DNA]</scope>
    <source>
        <strain evidence="9">INRA-310</strain>
    </source>
</reference>
<accession>W2PBF0</accession>
<feature type="signal peptide" evidence="7">
    <location>
        <begin position="1"/>
        <end position="21"/>
    </location>
</feature>
<gene>
    <name evidence="8" type="ORF">PPTG_19892</name>
</gene>
<evidence type="ECO:0000256" key="3">
    <source>
        <dbReference type="ARBA" id="ARBA00007073"/>
    </source>
</evidence>
<dbReference type="RefSeq" id="XP_008916712.1">
    <property type="nucleotide sequence ID" value="XM_008918464.1"/>
</dbReference>
<evidence type="ECO:0000256" key="5">
    <source>
        <dbReference type="ARBA" id="ARBA00022694"/>
    </source>
</evidence>
<keyword evidence="7" id="KW-0732">Signal</keyword>